<keyword evidence="3" id="KW-1185">Reference proteome</keyword>
<dbReference type="RefSeq" id="WP_321537013.1">
    <property type="nucleotide sequence ID" value="NZ_JARGDL010000032.1"/>
</dbReference>
<comment type="caution">
    <text evidence="2">The sequence shown here is derived from an EMBL/GenBank/DDBJ whole genome shotgun (WGS) entry which is preliminary data.</text>
</comment>
<protein>
    <submittedName>
        <fullName evidence="2">TfoX/Sxy family protein</fullName>
    </submittedName>
</protein>
<dbReference type="Gene3D" id="3.30.1460.30">
    <property type="entry name" value="YgaC/TfoX-N like chaperone"/>
    <property type="match status" value="1"/>
</dbReference>
<name>A0AAE3P550_9BACT</name>
<dbReference type="AlphaFoldDB" id="A0AAE3P550"/>
<proteinExistence type="predicted"/>
<dbReference type="Proteomes" id="UP001221302">
    <property type="component" value="Unassembled WGS sequence"/>
</dbReference>
<feature type="domain" description="TfoX N-terminal" evidence="1">
    <location>
        <begin position="14"/>
        <end position="102"/>
    </location>
</feature>
<evidence type="ECO:0000259" key="1">
    <source>
        <dbReference type="Pfam" id="PF04993"/>
    </source>
</evidence>
<evidence type="ECO:0000313" key="3">
    <source>
        <dbReference type="Proteomes" id="UP001221302"/>
    </source>
</evidence>
<dbReference type="SUPFAM" id="SSF159894">
    <property type="entry name" value="YgaC/TfoX-N like"/>
    <property type="match status" value="1"/>
</dbReference>
<dbReference type="Pfam" id="PF04993">
    <property type="entry name" value="TfoX_N"/>
    <property type="match status" value="1"/>
</dbReference>
<sequence>MAYNEKLINRIKESLTAIPKVEEKKMFGGVAFLVNGKMCVTAGDNQMMCRIDPEIHSSVIKRKGCRTVVMKGREYKGWVYVIEEGIKTKKDFDYWISLSLEFNKKAKASKKKNKTH</sequence>
<dbReference type="InterPro" id="IPR007076">
    <property type="entry name" value="TfoX_N"/>
</dbReference>
<reference evidence="2" key="1">
    <citation type="submission" date="2023-03" db="EMBL/GenBank/DDBJ databases">
        <title>Stygiobacter electus gen. nov., sp. nov., facultatively anaerobic thermotolerant bacterium of the class Ignavibacteria from a well of Yessentuki mineral water deposit.</title>
        <authorList>
            <person name="Podosokorskaya O.A."/>
            <person name="Elcheninov A.G."/>
            <person name="Petrova N.F."/>
            <person name="Zavarzina D.G."/>
            <person name="Kublanov I.V."/>
            <person name="Merkel A.Y."/>
        </authorList>
    </citation>
    <scope>NUCLEOTIDE SEQUENCE</scope>
    <source>
        <strain evidence="2">09-Me</strain>
    </source>
</reference>
<accession>A0AAE3P550</accession>
<evidence type="ECO:0000313" key="2">
    <source>
        <dbReference type="EMBL" id="MDF1613240.1"/>
    </source>
</evidence>
<dbReference type="EMBL" id="JARGDL010000032">
    <property type="protein sequence ID" value="MDF1613240.1"/>
    <property type="molecule type" value="Genomic_DNA"/>
</dbReference>
<organism evidence="2 3">
    <name type="scientific">Stygiobacter electus</name>
    <dbReference type="NCBI Taxonomy" id="3032292"/>
    <lineage>
        <taxon>Bacteria</taxon>
        <taxon>Pseudomonadati</taxon>
        <taxon>Ignavibacteriota</taxon>
        <taxon>Ignavibacteria</taxon>
        <taxon>Ignavibacteriales</taxon>
        <taxon>Melioribacteraceae</taxon>
        <taxon>Stygiobacter</taxon>
    </lineage>
</organism>
<gene>
    <name evidence="2" type="ORF">P0M35_13840</name>
</gene>